<proteinExistence type="inferred from homology"/>
<dbReference type="InterPro" id="IPR005064">
    <property type="entry name" value="BUG"/>
</dbReference>
<organism evidence="3 4">
    <name type="scientific">Alicycliphilus denitrificans</name>
    <dbReference type="NCBI Taxonomy" id="179636"/>
    <lineage>
        <taxon>Bacteria</taxon>
        <taxon>Pseudomonadati</taxon>
        <taxon>Pseudomonadota</taxon>
        <taxon>Betaproteobacteria</taxon>
        <taxon>Burkholderiales</taxon>
        <taxon>Comamonadaceae</taxon>
        <taxon>Alicycliphilus</taxon>
    </lineage>
</organism>
<protein>
    <recommendedName>
        <fullName evidence="5">Tripartite tricarboxylate transporter substrate binding protein</fullName>
    </recommendedName>
</protein>
<evidence type="ECO:0000256" key="1">
    <source>
        <dbReference type="ARBA" id="ARBA00006987"/>
    </source>
</evidence>
<feature type="chain" id="PRO_5019388487" description="Tripartite tricarboxylate transporter substrate binding protein" evidence="2">
    <location>
        <begin position="28"/>
        <end position="321"/>
    </location>
</feature>
<comment type="caution">
    <text evidence="3">The sequence shown here is derived from an EMBL/GenBank/DDBJ whole genome shotgun (WGS) entry which is preliminary data.</text>
</comment>
<dbReference type="Gene3D" id="3.40.190.10">
    <property type="entry name" value="Periplasmic binding protein-like II"/>
    <property type="match status" value="1"/>
</dbReference>
<evidence type="ECO:0000313" key="3">
    <source>
        <dbReference type="EMBL" id="RKJ96712.1"/>
    </source>
</evidence>
<dbReference type="Proteomes" id="UP000216225">
    <property type="component" value="Unassembled WGS sequence"/>
</dbReference>
<dbReference type="Gene3D" id="3.40.190.150">
    <property type="entry name" value="Bordetella uptake gene, domain 1"/>
    <property type="match status" value="1"/>
</dbReference>
<reference evidence="3 4" key="1">
    <citation type="submission" date="2018-09" db="EMBL/GenBank/DDBJ databases">
        <title>Genome comparison of Alicycliphilus sp. BQ1, a polyurethanolytic bacterium, with its closest phylogenetic relatives Alicycliphilus denitrificans BC and K601, unable to attack polyurethane.</title>
        <authorList>
            <person name="Loza-Tavera H."/>
            <person name="Lozano L."/>
            <person name="Cevallos M."/>
            <person name="Maya-Lucas O."/>
            <person name="Garcia-Mena J."/>
            <person name="Hernandez J."/>
        </authorList>
    </citation>
    <scope>NUCLEOTIDE SEQUENCE [LARGE SCALE GENOMIC DNA]</scope>
    <source>
        <strain evidence="3 4">BQ1</strain>
    </source>
</reference>
<gene>
    <name evidence="3" type="ORF">CE154_011890</name>
</gene>
<sequence>MRRVFLKTAISSVAVLFCTVAPGLAQAQNFKGPIKIVVPQAPGGGTDLLARVVAPTLSKELGQTVVIENKPGASGQIGAQMVQNAAPDGLTILCSTDHPLLIVPVTEAHVKYSVSDFVALGQGARTSWALMLPTAPGYKDFKDYTQALKRDPSVRSYGVPLKGGAPGVVGDAIGKAVGVTMEQIPFAGSAPVSQNVMANQVPAGVTGMPEAVSVNRGDKARTFAVTGEKRSPLLPDVPTFAELGIKGLENVYTFVGFFGPRSMPPETAKEFNAALRKALADPAVHEKLTGAGLTAAPTTLEEAGREVAVQARYWKETLGKQ</sequence>
<evidence type="ECO:0000313" key="4">
    <source>
        <dbReference type="Proteomes" id="UP000216225"/>
    </source>
</evidence>
<dbReference type="PIRSF" id="PIRSF017082">
    <property type="entry name" value="YflP"/>
    <property type="match status" value="1"/>
</dbReference>
<name>A0A420KBX6_9BURK</name>
<comment type="similarity">
    <text evidence="1">Belongs to the UPF0065 (bug) family.</text>
</comment>
<dbReference type="PANTHER" id="PTHR42928:SF5">
    <property type="entry name" value="BLR1237 PROTEIN"/>
    <property type="match status" value="1"/>
</dbReference>
<evidence type="ECO:0000256" key="2">
    <source>
        <dbReference type="SAM" id="SignalP"/>
    </source>
</evidence>
<dbReference type="AlphaFoldDB" id="A0A420KBX6"/>
<accession>A0A420KBX6</accession>
<dbReference type="PANTHER" id="PTHR42928">
    <property type="entry name" value="TRICARBOXYLATE-BINDING PROTEIN"/>
    <property type="match status" value="1"/>
</dbReference>
<dbReference type="EMBL" id="NKDB02000002">
    <property type="protein sequence ID" value="RKJ96712.1"/>
    <property type="molecule type" value="Genomic_DNA"/>
</dbReference>
<keyword evidence="2" id="KW-0732">Signal</keyword>
<dbReference type="SUPFAM" id="SSF53850">
    <property type="entry name" value="Periplasmic binding protein-like II"/>
    <property type="match status" value="1"/>
</dbReference>
<evidence type="ECO:0008006" key="5">
    <source>
        <dbReference type="Google" id="ProtNLM"/>
    </source>
</evidence>
<dbReference type="InterPro" id="IPR042100">
    <property type="entry name" value="Bug_dom1"/>
</dbReference>
<feature type="signal peptide" evidence="2">
    <location>
        <begin position="1"/>
        <end position="27"/>
    </location>
</feature>
<dbReference type="RefSeq" id="WP_094438266.1">
    <property type="nucleotide sequence ID" value="NZ_AP024172.1"/>
</dbReference>
<dbReference type="Pfam" id="PF03401">
    <property type="entry name" value="TctC"/>
    <property type="match status" value="1"/>
</dbReference>